<feature type="non-terminal residue" evidence="2">
    <location>
        <position position="73"/>
    </location>
</feature>
<feature type="compositionally biased region" description="Basic and acidic residues" evidence="1">
    <location>
        <begin position="17"/>
        <end position="28"/>
    </location>
</feature>
<feature type="region of interest" description="Disordered" evidence="1">
    <location>
        <begin position="1"/>
        <end position="28"/>
    </location>
</feature>
<evidence type="ECO:0000313" key="2">
    <source>
        <dbReference type="EMBL" id="CEK57740.1"/>
    </source>
</evidence>
<evidence type="ECO:0000256" key="1">
    <source>
        <dbReference type="SAM" id="MobiDB-lite"/>
    </source>
</evidence>
<organism evidence="2">
    <name type="scientific">Arion vulgaris</name>
    <dbReference type="NCBI Taxonomy" id="1028688"/>
    <lineage>
        <taxon>Eukaryota</taxon>
        <taxon>Metazoa</taxon>
        <taxon>Spiralia</taxon>
        <taxon>Lophotrochozoa</taxon>
        <taxon>Mollusca</taxon>
        <taxon>Gastropoda</taxon>
        <taxon>Heterobranchia</taxon>
        <taxon>Euthyneura</taxon>
        <taxon>Panpulmonata</taxon>
        <taxon>Eupulmonata</taxon>
        <taxon>Stylommatophora</taxon>
        <taxon>Helicina</taxon>
        <taxon>Arionoidea</taxon>
        <taxon>Arionidae</taxon>
        <taxon>Arion</taxon>
    </lineage>
</organism>
<feature type="compositionally biased region" description="Polar residues" evidence="1">
    <location>
        <begin position="1"/>
        <end position="16"/>
    </location>
</feature>
<accession>A0A0B6YQG8</accession>
<dbReference type="EMBL" id="HACG01010875">
    <property type="protein sequence ID" value="CEK57740.1"/>
    <property type="molecule type" value="Transcribed_RNA"/>
</dbReference>
<reference evidence="2" key="1">
    <citation type="submission" date="2014-12" db="EMBL/GenBank/DDBJ databases">
        <title>Insight into the proteome of Arion vulgaris.</title>
        <authorList>
            <person name="Aradska J."/>
            <person name="Bulat T."/>
            <person name="Smidak R."/>
            <person name="Sarate P."/>
            <person name="Gangsoo J."/>
            <person name="Sialana F."/>
            <person name="Bilban M."/>
            <person name="Lubec G."/>
        </authorList>
    </citation>
    <scope>NUCLEOTIDE SEQUENCE</scope>
    <source>
        <tissue evidence="2">Skin</tissue>
    </source>
</reference>
<sequence length="73" mass="8218">MSRKSSLTISTGQSEGTQDRSIDDTVSEEHGGESLQILCSILFFFHVGGQEERVLYRLEFIAYLDRALVCLSF</sequence>
<dbReference type="AlphaFoldDB" id="A0A0B6YQG8"/>
<protein>
    <submittedName>
        <fullName evidence="2">Uncharacterized protein</fullName>
    </submittedName>
</protein>
<name>A0A0B6YQG8_9EUPU</name>
<gene>
    <name evidence="2" type="primary">ORF30952</name>
</gene>
<proteinExistence type="predicted"/>